<sequence>MILIIVLLVIAVILAVSFYLSLCWLFTEMAKRNIIFTLRTEGEIKAIMRGDRCARYIMAVENHIIDPDDFDIFKGSFQAYANELTRTHVKKKTEDPGFKEEKLFSVKADGSLEASPDGSYFNKKFERRLRAANPTSKKNLGWIELLFGVAWVGFPPYRVFSYQFRWIKYAQEKLDSGTPSERVIMQPRNELVDSLYFRYPVYGIVADDAETGAGSFGKVEGEAKGLERIKLRLELVMETETANPQKTLFRTAGLSSAGDWLSAISKEIRDAVRKWVGQVDYDTLIKDKTGVVIALNRICEEVNGVKNGNRRKIGGLTTQTSAVLDYGQKILKISLVNMDLKDKELQKSIDAIFNAEQRLRMADKEAKRLITLAKGQQAEAAASLKGKAEGLRDIAAITGGQEMYTAEQLGNINVYAPGQDKVFLNVATGVTGNNSPLAPGKNESKKGDV</sequence>
<reference evidence="1 2" key="1">
    <citation type="journal article" date="2016" name="Nat. Commun.">
        <title>Thousands of microbial genomes shed light on interconnected biogeochemical processes in an aquifer system.</title>
        <authorList>
            <person name="Anantharaman K."/>
            <person name="Brown C.T."/>
            <person name="Hug L.A."/>
            <person name="Sharon I."/>
            <person name="Castelle C.J."/>
            <person name="Probst A.J."/>
            <person name="Thomas B.C."/>
            <person name="Singh A."/>
            <person name="Wilkins M.J."/>
            <person name="Karaoz U."/>
            <person name="Brodie E.L."/>
            <person name="Williams K.H."/>
            <person name="Hubbard S.S."/>
            <person name="Banfield J.F."/>
        </authorList>
    </citation>
    <scope>NUCLEOTIDE SEQUENCE [LARGE SCALE GENOMIC DNA]</scope>
</reference>
<evidence type="ECO:0000313" key="2">
    <source>
        <dbReference type="Proteomes" id="UP000177954"/>
    </source>
</evidence>
<organism evidence="1 2">
    <name type="scientific">Candidatus Ryanbacteria bacterium RIFCSPLOWO2_02_FULL_47_14</name>
    <dbReference type="NCBI Taxonomy" id="1802129"/>
    <lineage>
        <taxon>Bacteria</taxon>
        <taxon>Candidatus Ryaniibacteriota</taxon>
    </lineage>
</organism>
<evidence type="ECO:0000313" key="1">
    <source>
        <dbReference type="EMBL" id="OGZ55712.1"/>
    </source>
</evidence>
<dbReference type="EMBL" id="MHNZ01000029">
    <property type="protein sequence ID" value="OGZ55712.1"/>
    <property type="molecule type" value="Genomic_DNA"/>
</dbReference>
<comment type="caution">
    <text evidence="1">The sequence shown here is derived from an EMBL/GenBank/DDBJ whole genome shotgun (WGS) entry which is preliminary data.</text>
</comment>
<gene>
    <name evidence="1" type="ORF">A3J04_04155</name>
</gene>
<dbReference type="AlphaFoldDB" id="A0A1G2GZS6"/>
<proteinExistence type="predicted"/>
<dbReference type="STRING" id="1802129.A3J04_04155"/>
<dbReference type="Proteomes" id="UP000177954">
    <property type="component" value="Unassembled WGS sequence"/>
</dbReference>
<name>A0A1G2GZS6_9BACT</name>
<evidence type="ECO:0008006" key="3">
    <source>
        <dbReference type="Google" id="ProtNLM"/>
    </source>
</evidence>
<accession>A0A1G2GZS6</accession>
<protein>
    <recommendedName>
        <fullName evidence="3">Band 7 domain-containing protein</fullName>
    </recommendedName>
</protein>